<dbReference type="GO" id="GO:0004386">
    <property type="term" value="F:helicase activity"/>
    <property type="evidence" value="ECO:0007669"/>
    <property type="project" value="UniProtKB-KW"/>
</dbReference>
<dbReference type="RefSeq" id="WP_010488774.1">
    <property type="nucleotide sequence ID" value="NZ_AZCT01000006.1"/>
</dbReference>
<dbReference type="InterPro" id="IPR038257">
    <property type="entry name" value="CRISPR-assoc_Cas3_HD_sf"/>
</dbReference>
<protein>
    <recommendedName>
        <fullName evidence="10">HD Cas3-type domain-containing protein</fullName>
    </recommendedName>
</protein>
<dbReference type="Gene3D" id="3.40.50.300">
    <property type="entry name" value="P-loop containing nucleotide triphosphate hydrolases"/>
    <property type="match status" value="2"/>
</dbReference>
<dbReference type="Gene3D" id="1.10.3210.30">
    <property type="match status" value="1"/>
</dbReference>
<dbReference type="GO" id="GO:0046872">
    <property type="term" value="F:metal ion binding"/>
    <property type="evidence" value="ECO:0007669"/>
    <property type="project" value="UniProtKB-KW"/>
</dbReference>
<feature type="domain" description="HD Cas3-type" evidence="10">
    <location>
        <begin position="12"/>
        <end position="202"/>
    </location>
</feature>
<keyword evidence="9" id="KW-0051">Antiviral defense</keyword>
<keyword evidence="6" id="KW-0378">Hydrolase</keyword>
<dbReference type="GO" id="GO:0016787">
    <property type="term" value="F:hydrolase activity"/>
    <property type="evidence" value="ECO:0007669"/>
    <property type="project" value="UniProtKB-KW"/>
</dbReference>
<evidence type="ECO:0000256" key="7">
    <source>
        <dbReference type="ARBA" id="ARBA00022806"/>
    </source>
</evidence>
<dbReference type="SUPFAM" id="SSF52540">
    <property type="entry name" value="P-loop containing nucleoside triphosphate hydrolases"/>
    <property type="match status" value="1"/>
</dbReference>
<dbReference type="InterPro" id="IPR006674">
    <property type="entry name" value="HD_domain"/>
</dbReference>
<dbReference type="InterPro" id="IPR006474">
    <property type="entry name" value="Helicase_Cas3_CRISPR-ass_core"/>
</dbReference>
<comment type="similarity">
    <text evidence="1">In the N-terminal section; belongs to the CRISPR-associated nuclease Cas3-HD family.</text>
</comment>
<evidence type="ECO:0000256" key="4">
    <source>
        <dbReference type="ARBA" id="ARBA00022723"/>
    </source>
</evidence>
<evidence type="ECO:0000256" key="5">
    <source>
        <dbReference type="ARBA" id="ARBA00022741"/>
    </source>
</evidence>
<keyword evidence="5" id="KW-0547">Nucleotide-binding</keyword>
<keyword evidence="8" id="KW-0067">ATP-binding</keyword>
<dbReference type="InterPro" id="IPR011545">
    <property type="entry name" value="DEAD/DEAH_box_helicase_dom"/>
</dbReference>
<dbReference type="GO" id="GO:0003676">
    <property type="term" value="F:nucleic acid binding"/>
    <property type="evidence" value="ECO:0007669"/>
    <property type="project" value="InterPro"/>
</dbReference>
<dbReference type="AlphaFoldDB" id="A0A0R1EXG0"/>
<evidence type="ECO:0000256" key="3">
    <source>
        <dbReference type="ARBA" id="ARBA00022722"/>
    </source>
</evidence>
<dbReference type="NCBIfam" id="TIGR01587">
    <property type="entry name" value="cas3_core"/>
    <property type="match status" value="1"/>
</dbReference>
<dbReference type="NCBIfam" id="TIGR01596">
    <property type="entry name" value="cas3_HD"/>
    <property type="match status" value="1"/>
</dbReference>
<evidence type="ECO:0000256" key="1">
    <source>
        <dbReference type="ARBA" id="ARBA00006847"/>
    </source>
</evidence>
<dbReference type="eggNOG" id="COG1203">
    <property type="taxonomic scope" value="Bacteria"/>
</dbReference>
<dbReference type="PATRIC" id="fig|1423816.3.peg.2836"/>
<comment type="caution">
    <text evidence="11">The sequence shown here is derived from an EMBL/GenBank/DDBJ whole genome shotgun (WGS) entry which is preliminary data.</text>
</comment>
<dbReference type="Pfam" id="PF00270">
    <property type="entry name" value="DEAD"/>
    <property type="match status" value="1"/>
</dbReference>
<comment type="similarity">
    <text evidence="2">In the central section; belongs to the CRISPR-associated helicase Cas3 family.</text>
</comment>
<gene>
    <name evidence="11" type="ORF">FD51_GL002728</name>
</gene>
<evidence type="ECO:0000313" key="11">
    <source>
        <dbReference type="EMBL" id="KRK12595.1"/>
    </source>
</evidence>
<reference evidence="11 12" key="1">
    <citation type="journal article" date="2015" name="Genome Announc.">
        <title>Expanding the biotechnology potential of lactobacilli through comparative genomics of 213 strains and associated genera.</title>
        <authorList>
            <person name="Sun Z."/>
            <person name="Harris H.M."/>
            <person name="McCann A."/>
            <person name="Guo C."/>
            <person name="Argimon S."/>
            <person name="Zhang W."/>
            <person name="Yang X."/>
            <person name="Jeffery I.B."/>
            <person name="Cooney J.C."/>
            <person name="Kagawa T.F."/>
            <person name="Liu W."/>
            <person name="Song Y."/>
            <person name="Salvetti E."/>
            <person name="Wrobel A."/>
            <person name="Rasinkangas P."/>
            <person name="Parkhill J."/>
            <person name="Rea M.C."/>
            <person name="O'Sullivan O."/>
            <person name="Ritari J."/>
            <person name="Douillard F.P."/>
            <person name="Paul Ross R."/>
            <person name="Yang R."/>
            <person name="Briner A.E."/>
            <person name="Felis G.E."/>
            <person name="de Vos W.M."/>
            <person name="Barrangou R."/>
            <person name="Klaenhammer T.R."/>
            <person name="Caufield P.W."/>
            <person name="Cui Y."/>
            <person name="Zhang H."/>
            <person name="O'Toole P.W."/>
        </authorList>
    </citation>
    <scope>NUCLEOTIDE SEQUENCE [LARGE SCALE GENOMIC DNA]</scope>
    <source>
        <strain evidence="11 12">DSM 20178</strain>
    </source>
</reference>
<evidence type="ECO:0000256" key="8">
    <source>
        <dbReference type="ARBA" id="ARBA00022840"/>
    </source>
</evidence>
<dbReference type="InterPro" id="IPR027417">
    <property type="entry name" value="P-loop_NTPase"/>
</dbReference>
<evidence type="ECO:0000256" key="2">
    <source>
        <dbReference type="ARBA" id="ARBA00009046"/>
    </source>
</evidence>
<dbReference type="EMBL" id="AZCT01000006">
    <property type="protein sequence ID" value="KRK12595.1"/>
    <property type="molecule type" value="Genomic_DNA"/>
</dbReference>
<keyword evidence="4" id="KW-0479">Metal-binding</keyword>
<organism evidence="11 12">
    <name type="scientific">Lacticaseibacillus zeae DSM 20178 = KCTC 3804</name>
    <dbReference type="NCBI Taxonomy" id="1423816"/>
    <lineage>
        <taxon>Bacteria</taxon>
        <taxon>Bacillati</taxon>
        <taxon>Bacillota</taxon>
        <taxon>Bacilli</taxon>
        <taxon>Lactobacillales</taxon>
        <taxon>Lactobacillaceae</taxon>
        <taxon>Lacticaseibacillus</taxon>
    </lineage>
</organism>
<name>A0A0R1EXG0_LACZE</name>
<accession>A0A0R1EXG0</accession>
<proteinExistence type="inferred from homology"/>
<dbReference type="Pfam" id="PF01966">
    <property type="entry name" value="HD"/>
    <property type="match status" value="1"/>
</dbReference>
<keyword evidence="7" id="KW-0347">Helicase</keyword>
<dbReference type="PROSITE" id="PS51643">
    <property type="entry name" value="HD_CAS3"/>
    <property type="match status" value="1"/>
</dbReference>
<evidence type="ECO:0000313" key="12">
    <source>
        <dbReference type="Proteomes" id="UP000051984"/>
    </source>
</evidence>
<sequence>MTRPTFIAHCTDDNRFQSVHDHLWAVKNLCETYAEPLHLSHVAGLAGWLHDAGKYAQTFQDYINKSHDGDPNTHPGQVNHAFAGARLLGAFLNQNFDDDAIYLSELIENVVMAHHNAGGPYDYVTPTSGESPFLQRQSQKIKDWTISEIKQHFFEDFSQASFEAYLDEAIHEVSMIPDKQQETQENFYLRYIASCLIDADHLETGDFMVGKTTQQESQGASLDALCRINEEKAALQARQNATDTTSGQGMINRLRGEMSQYCLAAGQADQGIYSLSVPTGGGKTLAGLRFALNQCVTHYLDHIIIVSPYTTIIEQNTRAIRQRLDIEPSDRSTVLEYHSAIGNDQVEQDDPKNDRYYYARDTWDAPIIMTTQVAYLNALYGRGSKNLRHMHRMVNSVVIFDEIQSMPTKAVEMNNVAMNWLAHEGKSTLLLCTATQPSLSHDVLPIGIDAPKEIIPDIPSVETAFKRTELVDHTAKVWELDDLMNGLKSELTRVSSVLAVMNTKKAARQAFQQFNELNLDVKGYHLSTAMCAAHRKKVIKAIRENLKNQMPVVVFSTQLIEAGVDLSFGSVFRSLAGIDSVIQAAGRCNRNHETKIGRVHLMRLDSEIENISHGLNDISAGAHITKTLLNLYPHVDPLSAKIVSQYFQRYYQDRGAQLNYPETIDHQRLSLLSLIYGQNAESDPLINKHGVDAYEQKHGHRVYSDLLHVSAPQSVTRLFDPINSNTIPILVQWGQGKEIVGKILSGQTPLEELYRLLKQAQQYVVQVFGDQRTSENLVKNGVARFDEHTGLWIARESQYDEDFGLDTTDKAMNYFV</sequence>
<evidence type="ECO:0000259" key="10">
    <source>
        <dbReference type="PROSITE" id="PS51643"/>
    </source>
</evidence>
<dbReference type="GO" id="GO:0051607">
    <property type="term" value="P:defense response to virus"/>
    <property type="evidence" value="ECO:0007669"/>
    <property type="project" value="UniProtKB-KW"/>
</dbReference>
<dbReference type="GO" id="GO:0004518">
    <property type="term" value="F:nuclease activity"/>
    <property type="evidence" value="ECO:0007669"/>
    <property type="project" value="UniProtKB-KW"/>
</dbReference>
<keyword evidence="3" id="KW-0540">Nuclease</keyword>
<dbReference type="Pfam" id="PF22590">
    <property type="entry name" value="Cas3-like_C_2"/>
    <property type="match status" value="1"/>
</dbReference>
<dbReference type="SUPFAM" id="SSF109604">
    <property type="entry name" value="HD-domain/PDEase-like"/>
    <property type="match status" value="1"/>
</dbReference>
<dbReference type="Proteomes" id="UP000051984">
    <property type="component" value="Unassembled WGS sequence"/>
</dbReference>
<evidence type="ECO:0000256" key="6">
    <source>
        <dbReference type="ARBA" id="ARBA00022801"/>
    </source>
</evidence>
<dbReference type="InterPro" id="IPR006483">
    <property type="entry name" value="CRISPR-assoc_Cas3_HD"/>
</dbReference>
<dbReference type="InterPro" id="IPR054712">
    <property type="entry name" value="Cas3-like_dom"/>
</dbReference>
<dbReference type="CDD" id="cd09641">
    <property type="entry name" value="Cas3''_I"/>
    <property type="match status" value="1"/>
</dbReference>
<dbReference type="GO" id="GO:0005524">
    <property type="term" value="F:ATP binding"/>
    <property type="evidence" value="ECO:0007669"/>
    <property type="project" value="UniProtKB-KW"/>
</dbReference>
<evidence type="ECO:0000256" key="9">
    <source>
        <dbReference type="ARBA" id="ARBA00023118"/>
    </source>
</evidence>
<dbReference type="CDD" id="cd17930">
    <property type="entry name" value="DEXHc_cas3"/>
    <property type="match status" value="1"/>
</dbReference>